<dbReference type="RefSeq" id="WP_042218521.1">
    <property type="nucleotide sequence ID" value="NZ_CP009285.1"/>
</dbReference>
<dbReference type="GO" id="GO:0009088">
    <property type="term" value="P:threonine biosynthetic process"/>
    <property type="evidence" value="ECO:0007669"/>
    <property type="project" value="TreeGrafter"/>
</dbReference>
<sequence length="308" mass="35795">MNYDYLIREINRSYPLRIEQIRLHREMIGGVYFAEGGGNRYVLKIYRSFKTADALQSVRILDYLQECSYPAVTVLRTAGQESHILLEAQDGLHAAILYDYVEGDNPEGKAQAGSIGQQTGELHQLMQGYPDELIHRTKTEYIGDYLSIMREMDCDSQSVAALEHYGNELWIRMSELPRHFCHGDLHTGNIIRDSRGQYVLMDFDDASGDYPAMDVAYMSDDTHFNQFHESMYDDTRRLFEQFYSGYSKVRTLNDKECSAVFDFIAVRHYQIISRIVRCQGLQSVSKAFCDEQYGWLMKWRELCLSRPQ</sequence>
<feature type="domain" description="Aminoglycoside phosphotransferase" evidence="2">
    <location>
        <begin position="31"/>
        <end position="249"/>
    </location>
</feature>
<proteinExistence type="inferred from homology"/>
<dbReference type="SUPFAM" id="SSF56112">
    <property type="entry name" value="Protein kinase-like (PK-like)"/>
    <property type="match status" value="1"/>
</dbReference>
<organism evidence="3 4">
    <name type="scientific">Paenibacillus borealis</name>
    <dbReference type="NCBI Taxonomy" id="160799"/>
    <lineage>
        <taxon>Bacteria</taxon>
        <taxon>Bacillati</taxon>
        <taxon>Bacillota</taxon>
        <taxon>Bacilli</taxon>
        <taxon>Bacillales</taxon>
        <taxon>Paenibacillaceae</taxon>
        <taxon>Paenibacillus</taxon>
    </lineage>
</organism>
<dbReference type="Proteomes" id="UP000029518">
    <property type="component" value="Chromosome"/>
</dbReference>
<dbReference type="Pfam" id="PF01636">
    <property type="entry name" value="APH"/>
    <property type="match status" value="1"/>
</dbReference>
<dbReference type="EMBL" id="CP009285">
    <property type="protein sequence ID" value="AIQ61613.1"/>
    <property type="molecule type" value="Genomic_DNA"/>
</dbReference>
<reference evidence="3" key="1">
    <citation type="submission" date="2014-08" db="EMBL/GenBank/DDBJ databases">
        <title>Comparative genomics of the Paenibacillus odorifer group.</title>
        <authorList>
            <person name="den Bakker H.C."/>
            <person name="Tsai Y.-C.Y.-C."/>
            <person name="Martin N."/>
            <person name="Korlach J."/>
            <person name="Wiedmann M."/>
        </authorList>
    </citation>
    <scope>NUCLEOTIDE SEQUENCE [LARGE SCALE GENOMIC DNA]</scope>
    <source>
        <strain evidence="3">DSM 13188</strain>
    </source>
</reference>
<dbReference type="OrthoDB" id="9800774at2"/>
<dbReference type="Gene3D" id="3.90.1200.10">
    <property type="match status" value="1"/>
</dbReference>
<name>A0A089LQW3_PAEBO</name>
<dbReference type="KEGG" id="pbd:PBOR_35455"/>
<evidence type="ECO:0000256" key="1">
    <source>
        <dbReference type="ARBA" id="ARBA00038240"/>
    </source>
</evidence>
<evidence type="ECO:0000313" key="3">
    <source>
        <dbReference type="EMBL" id="AIQ61613.1"/>
    </source>
</evidence>
<dbReference type="HOGENOM" id="CLU_908217_0_0_9"/>
<keyword evidence="4" id="KW-1185">Reference proteome</keyword>
<dbReference type="InterPro" id="IPR002575">
    <property type="entry name" value="Aminoglycoside_PTrfase"/>
</dbReference>
<dbReference type="PANTHER" id="PTHR21064:SF6">
    <property type="entry name" value="AMINOGLYCOSIDE PHOSPHOTRANSFERASE DOMAIN-CONTAINING PROTEIN"/>
    <property type="match status" value="1"/>
</dbReference>
<dbReference type="InterPro" id="IPR011009">
    <property type="entry name" value="Kinase-like_dom_sf"/>
</dbReference>
<comment type="similarity">
    <text evidence="1">Belongs to the pseudomonas-type ThrB family.</text>
</comment>
<dbReference type="GO" id="GO:0004413">
    <property type="term" value="F:homoserine kinase activity"/>
    <property type="evidence" value="ECO:0007669"/>
    <property type="project" value="TreeGrafter"/>
</dbReference>
<evidence type="ECO:0000259" key="2">
    <source>
        <dbReference type="Pfam" id="PF01636"/>
    </source>
</evidence>
<dbReference type="AlphaFoldDB" id="A0A089LQW3"/>
<dbReference type="InterPro" id="IPR050249">
    <property type="entry name" value="Pseudomonas-type_ThrB"/>
</dbReference>
<dbReference type="PANTHER" id="PTHR21064">
    <property type="entry name" value="AMINOGLYCOSIDE PHOSPHOTRANSFERASE DOMAIN-CONTAINING PROTEIN-RELATED"/>
    <property type="match status" value="1"/>
</dbReference>
<accession>A0A089LQW3</accession>
<protein>
    <recommendedName>
        <fullName evidence="2">Aminoglycoside phosphotransferase domain-containing protein</fullName>
    </recommendedName>
</protein>
<evidence type="ECO:0000313" key="4">
    <source>
        <dbReference type="Proteomes" id="UP000029518"/>
    </source>
</evidence>
<gene>
    <name evidence="3" type="ORF">PBOR_35455</name>
</gene>